<dbReference type="InterPro" id="IPR018389">
    <property type="entry name" value="DctP_fam"/>
</dbReference>
<evidence type="ECO:0000313" key="6">
    <source>
        <dbReference type="Proteomes" id="UP000049828"/>
    </source>
</evidence>
<dbReference type="PIRSF" id="PIRSF006470">
    <property type="entry name" value="DctB"/>
    <property type="match status" value="1"/>
</dbReference>
<dbReference type="PROSITE" id="PS51257">
    <property type="entry name" value="PROKAR_LIPOPROTEIN"/>
    <property type="match status" value="1"/>
</dbReference>
<dbReference type="NCBIfam" id="TIGR00787">
    <property type="entry name" value="dctP"/>
    <property type="match status" value="1"/>
</dbReference>
<feature type="signal peptide" evidence="4">
    <location>
        <begin position="1"/>
        <end position="22"/>
    </location>
</feature>
<dbReference type="PANTHER" id="PTHR33376">
    <property type="match status" value="1"/>
</dbReference>
<comment type="similarity">
    <text evidence="1">Belongs to the bacterial solute-binding protein 7 family.</text>
</comment>
<dbReference type="InterPro" id="IPR004682">
    <property type="entry name" value="TRAP_DctP"/>
</dbReference>
<dbReference type="Gene3D" id="3.40.190.170">
    <property type="entry name" value="Bacterial extracellular solute-binding protein, family 7"/>
    <property type="match status" value="1"/>
</dbReference>
<dbReference type="InterPro" id="IPR038404">
    <property type="entry name" value="TRAP_DctP_sf"/>
</dbReference>
<dbReference type="RefSeq" id="WP_055039659.1">
    <property type="nucleotide sequence ID" value="NZ_CVRS01000069.1"/>
</dbReference>
<dbReference type="AlphaFoldDB" id="A0A0M6WLG7"/>
<feature type="chain" id="PRO_5038653365" evidence="4">
    <location>
        <begin position="23"/>
        <end position="353"/>
    </location>
</feature>
<evidence type="ECO:0000256" key="3">
    <source>
        <dbReference type="ARBA" id="ARBA00022729"/>
    </source>
</evidence>
<keyword evidence="6" id="KW-1185">Reference proteome</keyword>
<dbReference type="OrthoDB" id="9815946at2"/>
<evidence type="ECO:0000256" key="1">
    <source>
        <dbReference type="ARBA" id="ARBA00009023"/>
    </source>
</evidence>
<proteinExistence type="inferred from homology"/>
<dbReference type="NCBIfam" id="NF037995">
    <property type="entry name" value="TRAP_S1"/>
    <property type="match status" value="1"/>
</dbReference>
<dbReference type="PANTHER" id="PTHR33376:SF7">
    <property type="entry name" value="C4-DICARBOXYLATE-BINDING PROTEIN DCTB"/>
    <property type="match status" value="1"/>
</dbReference>
<protein>
    <submittedName>
        <fullName evidence="5">TRAP dicarboxylate transporter subunit DctP</fullName>
    </submittedName>
</protein>
<reference evidence="6" key="1">
    <citation type="submission" date="2015-05" db="EMBL/GenBank/DDBJ databases">
        <authorList>
            <consortium name="Pathogen Informatics"/>
        </authorList>
    </citation>
    <scope>NUCLEOTIDE SEQUENCE [LARGE SCALE GENOMIC DNA]</scope>
    <source>
        <strain evidence="6">L1-83</strain>
    </source>
</reference>
<dbReference type="Proteomes" id="UP000049828">
    <property type="component" value="Unassembled WGS sequence"/>
</dbReference>
<organism evidence="5 6">
    <name type="scientific">Roseburia inulinivorans</name>
    <dbReference type="NCBI Taxonomy" id="360807"/>
    <lineage>
        <taxon>Bacteria</taxon>
        <taxon>Bacillati</taxon>
        <taxon>Bacillota</taxon>
        <taxon>Clostridia</taxon>
        <taxon>Lachnospirales</taxon>
        <taxon>Lachnospiraceae</taxon>
        <taxon>Roseburia</taxon>
    </lineage>
</organism>
<evidence type="ECO:0000313" key="5">
    <source>
        <dbReference type="EMBL" id="CRL37937.1"/>
    </source>
</evidence>
<evidence type="ECO:0000256" key="2">
    <source>
        <dbReference type="ARBA" id="ARBA00022448"/>
    </source>
</evidence>
<dbReference type="GO" id="GO:0055085">
    <property type="term" value="P:transmembrane transport"/>
    <property type="evidence" value="ECO:0007669"/>
    <property type="project" value="InterPro"/>
</dbReference>
<accession>A0A0M6WLG7</accession>
<dbReference type="GO" id="GO:0030288">
    <property type="term" value="C:outer membrane-bounded periplasmic space"/>
    <property type="evidence" value="ECO:0007669"/>
    <property type="project" value="InterPro"/>
</dbReference>
<dbReference type="EMBL" id="CVRS01000069">
    <property type="protein sequence ID" value="CRL37937.1"/>
    <property type="molecule type" value="Genomic_DNA"/>
</dbReference>
<evidence type="ECO:0000256" key="4">
    <source>
        <dbReference type="SAM" id="SignalP"/>
    </source>
</evidence>
<gene>
    <name evidence="5" type="ORF">RIL183_21321</name>
</gene>
<dbReference type="Pfam" id="PF03480">
    <property type="entry name" value="DctP"/>
    <property type="match status" value="1"/>
</dbReference>
<dbReference type="CDD" id="cd13669">
    <property type="entry name" value="PBP2_TRAP_TM0322_like"/>
    <property type="match status" value="1"/>
</dbReference>
<name>A0A0M6WLG7_9FIRM</name>
<keyword evidence="3 4" id="KW-0732">Signal</keyword>
<sequence>MKKKLIATILAMVCAVSLVGCGGATESGNATKGTETAATDKSSGTATEITISFGHDNNPGDPVEEAAEYWADRLEEVSGGTMKINVYPSGQLGSKSDLLDQILAGDTVAAIGNGPFLADLGAPDLGILNAPYLFSSWEELDTLVASDWYQEQMDILEQKGIKVLASNWRYGVRQTLTVKPVEHVSDLKGMKIRTQSTTVHVKGFECLGATPTPMALSDVYTALQQKTIDGLENPLSVLYSGAYYEVAKNLTLDAHIRDLSCICVSTDVFNSLTEEQQQWLIETCEEAGEYQNELAAKADEECLQKMKDNGVTVYEVDEDEFKQAAESFYEDPEIQSMWSEGLVDKVKGIISEE</sequence>
<keyword evidence="2" id="KW-0813">Transport</keyword>